<name>A0ABX2DTK4_9BACL</name>
<keyword evidence="1" id="KW-0812">Transmembrane</keyword>
<dbReference type="EMBL" id="JABMKX010000009">
    <property type="protein sequence ID" value="NQX47176.1"/>
    <property type="molecule type" value="Genomic_DNA"/>
</dbReference>
<sequence length="1341" mass="146926">MTFTEKLDIVLQFMDGWTDKIIIINKKGEVNDMQRMRKTFIWTLLFALLVSLVPPGLMNIAAAADKPTSYFTPDNQKLRNTVDLTLLPPSSPTLPPQIARDNVLQVTDASLTVTGTFTKVTSSTLGANVQLLNWDQTNKKWIEDPTRVTPGVVQLDVDSPDNRFSANLTLYPGMNRITLTGSQGSNERSEAFYVLFDKVPYVEKLQVLGGSEKLNLNEGAQLVVANKEITLEGKAQNATKVTVALNDGTASSTSLLQDGTFFSQRMELKPGVNTLKLVVQNGSDTLSFQYSIFYYDEKNPIVAMYLGDKLKQGQDLLYGDQPVMTEDSDTADLFVQMMVPDNAGVPFQGSAVVKLDSIVPAIEFGEGLTLGSSGAVELKKGTEIMVPSPVKDAPAYRLVTFKIPLTLTKDNATPANRLEKQTHNLSVAYGTKTVNRSIEFQYMKNNIVITDMKYLAGYNGTGTVPAGVALNGAKVDSGEFYILVKTNAAVSTVLTTPVKLLANYLPLSTRGLDPQWIKSVSSTEHIFKITDFQNGNQTVRFKIDGSSSNKDVNISFASKSYIYVSNLTDGQTYVINSKESTSLNVKGQYVDFNLASKYFLAEMYVNGTKVMPIGSEKFPNASDGTFTVDLKIDASAGPIVFGENKIVLTGTGVDEKGQVREVRKELRVYILDENVSTISKFQPALGTGRSAFPDTNFGPTDVLLTKLFNLTPDFIYNETKYTTSLKTYDLVLRGSGAVKLNLNLGTKNILSLDIPANASSANTVSPVFADQRYTTSFAGSQKDFVMRIQDLTNDTPGTYIYTLELINSTGAKTSQKLELVREVSAYRILSPQPSVGTQYVVNKNFVHFDIEAEGATSVIIDKEQAVKRTDLGPGRFVLDYVGLKPDKANSIKIQIVRGSSTSTDTISIFYTGTVAVDSQYMAPKVADKYSVFNKKLELNFPKGTVMQSTDTRNLKKFYPNTKLRFGIAEPTTGVVERRNDYGNVIGFPITFEESGIPNWIIPDEFSLRFSSPYESSNFVRISDVYWISGGLGELGTAASAGYIPATNGLAPYSVDGLFGDPQTPAERKITPSKRGTLTLSFDSNVVDDAGTVVTVFQYNSNREWVNIGGTVDTKKHTISVPFDEFGYYKVMKMSRGYNDITNHQWARNILNALYSKGIMNNLRFEQFGTDDQTTRGEFATLLVKGLNLPLNYDDNKTYSDLVPGAGSVTWDYAHIETASRAGIVTGLTDGVFGPDQPITREQAAVMIARALKLKLPVNDQKLKDAVAKSFLDSGKIESYALAAVQAVSKAKIMNGAEVTTPGQKKASYNFNPKSNMTRAEAGKIAVELLKKSTSIFPKSLS</sequence>
<dbReference type="PROSITE" id="PS51272">
    <property type="entry name" value="SLH"/>
    <property type="match status" value="3"/>
</dbReference>
<protein>
    <submittedName>
        <fullName evidence="3">S-layer homology domain-containing protein</fullName>
    </submittedName>
</protein>
<feature type="domain" description="SLH" evidence="2">
    <location>
        <begin position="1198"/>
        <end position="1261"/>
    </location>
</feature>
<proteinExistence type="predicted"/>
<evidence type="ECO:0000259" key="2">
    <source>
        <dbReference type="PROSITE" id="PS51272"/>
    </source>
</evidence>
<reference evidence="3 4" key="1">
    <citation type="submission" date="2020-05" db="EMBL/GenBank/DDBJ databases">
        <title>Paenibacillus glebae, sp. nov., Paenibacillus humi sp. nov., Paenibacillus pedi sp. nov., Paenibacillus terrestris sp. nov. and Paenibacillus terricola sp. nov., isolated from a forest top soil sample.</title>
        <authorList>
            <person name="Qi S."/>
            <person name="Carlier A."/>
            <person name="Cnockaert M."/>
            <person name="Vandamme P."/>
        </authorList>
    </citation>
    <scope>NUCLEOTIDE SEQUENCE [LARGE SCALE GENOMIC DNA]</scope>
    <source>
        <strain evidence="3 4">LMG 29502</strain>
    </source>
</reference>
<feature type="transmembrane region" description="Helical" evidence="1">
    <location>
        <begin position="40"/>
        <end position="62"/>
    </location>
</feature>
<dbReference type="InterPro" id="IPR051465">
    <property type="entry name" value="Cell_Envelope_Struct_Comp"/>
</dbReference>
<keyword evidence="1" id="KW-1133">Transmembrane helix</keyword>
<gene>
    <name evidence="3" type="ORF">HQN87_17735</name>
</gene>
<dbReference type="PANTHER" id="PTHR43308">
    <property type="entry name" value="OUTER MEMBRANE PROTEIN ALPHA-RELATED"/>
    <property type="match status" value="1"/>
</dbReference>
<feature type="domain" description="SLH" evidence="2">
    <location>
        <begin position="1267"/>
        <end position="1339"/>
    </location>
</feature>
<dbReference type="PANTHER" id="PTHR43308:SF5">
    <property type="entry name" value="S-LAYER PROTEIN _ PEPTIDOGLYCAN ENDO-BETA-N-ACETYLGLUCOSAMINIDASE"/>
    <property type="match status" value="1"/>
</dbReference>
<dbReference type="Proteomes" id="UP000711047">
    <property type="component" value="Unassembled WGS sequence"/>
</dbReference>
<dbReference type="InterPro" id="IPR001119">
    <property type="entry name" value="SLH_dom"/>
</dbReference>
<comment type="caution">
    <text evidence="3">The sequence shown here is derived from an EMBL/GenBank/DDBJ whole genome shotgun (WGS) entry which is preliminary data.</text>
</comment>
<evidence type="ECO:0000256" key="1">
    <source>
        <dbReference type="SAM" id="Phobius"/>
    </source>
</evidence>
<keyword evidence="4" id="KW-1185">Reference proteome</keyword>
<evidence type="ECO:0000313" key="4">
    <source>
        <dbReference type="Proteomes" id="UP000711047"/>
    </source>
</evidence>
<dbReference type="Pfam" id="PF00395">
    <property type="entry name" value="SLH"/>
    <property type="match status" value="3"/>
</dbReference>
<evidence type="ECO:0000313" key="3">
    <source>
        <dbReference type="EMBL" id="NQX47176.1"/>
    </source>
</evidence>
<dbReference type="RefSeq" id="WP_173136129.1">
    <property type="nucleotide sequence ID" value="NZ_JABMKX010000009.1"/>
</dbReference>
<accession>A0ABX2DTK4</accession>
<keyword evidence="1" id="KW-0472">Membrane</keyword>
<feature type="domain" description="SLH" evidence="2">
    <location>
        <begin position="1133"/>
        <end position="1196"/>
    </location>
</feature>
<organism evidence="3 4">
    <name type="scientific">Paenibacillus tritici</name>
    <dbReference type="NCBI Taxonomy" id="1873425"/>
    <lineage>
        <taxon>Bacteria</taxon>
        <taxon>Bacillati</taxon>
        <taxon>Bacillota</taxon>
        <taxon>Bacilli</taxon>
        <taxon>Bacillales</taxon>
        <taxon>Paenibacillaceae</taxon>
        <taxon>Paenibacillus</taxon>
    </lineage>
</organism>